<dbReference type="Pfam" id="PF00534">
    <property type="entry name" value="Glycos_transf_1"/>
    <property type="match status" value="1"/>
</dbReference>
<evidence type="ECO:0000313" key="3">
    <source>
        <dbReference type="EMBL" id="PIX15838.1"/>
    </source>
</evidence>
<dbReference type="InterPro" id="IPR028098">
    <property type="entry name" value="Glyco_trans_4-like_N"/>
</dbReference>
<protein>
    <recommendedName>
        <fullName evidence="5">Glycosyltransferase</fullName>
    </recommendedName>
</protein>
<dbReference type="AlphaFoldDB" id="A0A2M7J8T0"/>
<dbReference type="PANTHER" id="PTHR12526">
    <property type="entry name" value="GLYCOSYLTRANSFERASE"/>
    <property type="match status" value="1"/>
</dbReference>
<name>A0A2M7J8T0_9BACT</name>
<dbReference type="GO" id="GO:0016757">
    <property type="term" value="F:glycosyltransferase activity"/>
    <property type="evidence" value="ECO:0007669"/>
    <property type="project" value="InterPro"/>
</dbReference>
<dbReference type="InterPro" id="IPR001296">
    <property type="entry name" value="Glyco_trans_1"/>
</dbReference>
<dbReference type="SUPFAM" id="SSF53756">
    <property type="entry name" value="UDP-Glycosyltransferase/glycogen phosphorylase"/>
    <property type="match status" value="1"/>
</dbReference>
<dbReference type="Pfam" id="PF13439">
    <property type="entry name" value="Glyco_transf_4"/>
    <property type="match status" value="1"/>
</dbReference>
<dbReference type="PANTHER" id="PTHR12526:SF630">
    <property type="entry name" value="GLYCOSYLTRANSFERASE"/>
    <property type="match status" value="1"/>
</dbReference>
<sequence>MQKINVMHVVYSLHPGGLENGVVNQVNRLDSDRFNPSICCLQPGGILKERVNKDIEIVEVNHKGGCLFLKLKNIFKQLRIHIVHTHNWGTCCDGIIGARLAKVPVVIHQEHGTFVATIGAKKRRILAEQLVLKCVDQVMTLSNDLKEKMVEILTIPAERIKVIINGVDIEKFSSSMEKRQKKRKELGIGIDELVIGTVGRLEPVKNHKMFLQAMPELMKRFPTMKAILVGDGILKTELMDMAKRLGISDKVLFPGIRNDVSDILSTMDLFVITSLTEGICNAILEAMACGLPIIATDVGGNPEIVHNEETGLLFPTKNVAGLVRAVERMLEDEERRKGYGEKAREMVEKRFSLQRMVNEYEGLYEYHLQRKGII</sequence>
<evidence type="ECO:0008006" key="5">
    <source>
        <dbReference type="Google" id="ProtNLM"/>
    </source>
</evidence>
<gene>
    <name evidence="3" type="ORF">COZ71_09295</name>
</gene>
<evidence type="ECO:0000259" key="1">
    <source>
        <dbReference type="Pfam" id="PF00534"/>
    </source>
</evidence>
<reference evidence="4" key="1">
    <citation type="submission" date="2017-09" db="EMBL/GenBank/DDBJ databases">
        <title>Depth-based differentiation of microbial function through sediment-hosted aquifers and enrichment of novel symbionts in the deep terrestrial subsurface.</title>
        <authorList>
            <person name="Probst A.J."/>
            <person name="Ladd B."/>
            <person name="Jarett J.K."/>
            <person name="Geller-Mcgrath D.E."/>
            <person name="Sieber C.M.K."/>
            <person name="Emerson J.B."/>
            <person name="Anantharaman K."/>
            <person name="Thomas B.C."/>
            <person name="Malmstrom R."/>
            <person name="Stieglmeier M."/>
            <person name="Klingl A."/>
            <person name="Woyke T."/>
            <person name="Ryan C.M."/>
            <person name="Banfield J.F."/>
        </authorList>
    </citation>
    <scope>NUCLEOTIDE SEQUENCE [LARGE SCALE GENOMIC DNA]</scope>
</reference>
<evidence type="ECO:0000313" key="4">
    <source>
        <dbReference type="Proteomes" id="UP000229297"/>
    </source>
</evidence>
<accession>A0A2M7J8T0</accession>
<comment type="caution">
    <text evidence="3">The sequence shown here is derived from an EMBL/GenBank/DDBJ whole genome shotgun (WGS) entry which is preliminary data.</text>
</comment>
<dbReference type="EMBL" id="PFIC01000257">
    <property type="protein sequence ID" value="PIX15838.1"/>
    <property type="molecule type" value="Genomic_DNA"/>
</dbReference>
<evidence type="ECO:0000259" key="2">
    <source>
        <dbReference type="Pfam" id="PF13439"/>
    </source>
</evidence>
<dbReference type="Proteomes" id="UP000229297">
    <property type="component" value="Unassembled WGS sequence"/>
</dbReference>
<dbReference type="Gene3D" id="3.40.50.2000">
    <property type="entry name" value="Glycogen Phosphorylase B"/>
    <property type="match status" value="2"/>
</dbReference>
<proteinExistence type="predicted"/>
<organism evidence="3 4">
    <name type="scientific">Candidatus Desantisbacteria bacterium CG_4_8_14_3_um_filter_40_12</name>
    <dbReference type="NCBI Taxonomy" id="1974545"/>
    <lineage>
        <taxon>Bacteria</taxon>
        <taxon>Candidatus Desantisiibacteriota</taxon>
    </lineage>
</organism>
<feature type="domain" description="Glycosyltransferase subfamily 4-like N-terminal" evidence="2">
    <location>
        <begin position="15"/>
        <end position="170"/>
    </location>
</feature>
<feature type="domain" description="Glycosyl transferase family 1" evidence="1">
    <location>
        <begin position="179"/>
        <end position="346"/>
    </location>
</feature>